<evidence type="ECO:0000313" key="13">
    <source>
        <dbReference type="EMBL" id="SQK73963.1"/>
    </source>
</evidence>
<keyword evidence="9 13" id="KW-0560">Oxidoreductase</keyword>
<dbReference type="InterPro" id="IPR051205">
    <property type="entry name" value="UbiH/COQ6_monooxygenase"/>
</dbReference>
<comment type="subunit">
    <text evidence="11">Component of the Ubi complex metabolon, which regroups five ubiquinone biosynthesis proteins (UbiE, UbiF, UbiG, UbiH and UbiI) and two accessory factors (UbiK and the lipid-binding protein UbiJ).</text>
</comment>
<evidence type="ECO:0000256" key="1">
    <source>
        <dbReference type="ARBA" id="ARBA00001974"/>
    </source>
</evidence>
<dbReference type="GO" id="GO:0071949">
    <property type="term" value="F:FAD binding"/>
    <property type="evidence" value="ECO:0007669"/>
    <property type="project" value="InterPro"/>
</dbReference>
<keyword evidence="6" id="KW-0285">Flavoprotein</keyword>
<evidence type="ECO:0000256" key="11">
    <source>
        <dbReference type="ARBA" id="ARBA00065734"/>
    </source>
</evidence>
<keyword evidence="10" id="KW-0503">Monooxygenase</keyword>
<keyword evidence="7" id="KW-0831">Ubiquinone biosynthesis</keyword>
<dbReference type="PANTHER" id="PTHR43876">
    <property type="entry name" value="UBIQUINONE BIOSYNTHESIS MONOOXYGENASE COQ6, MITOCHONDRIAL"/>
    <property type="match status" value="1"/>
</dbReference>
<evidence type="ECO:0000256" key="9">
    <source>
        <dbReference type="ARBA" id="ARBA00023002"/>
    </source>
</evidence>
<comment type="pathway">
    <text evidence="3">Cofactor biosynthesis; ubiquinone biosynthesis.</text>
</comment>
<keyword evidence="5" id="KW-0963">Cytoplasm</keyword>
<evidence type="ECO:0000256" key="4">
    <source>
        <dbReference type="ARBA" id="ARBA00005349"/>
    </source>
</evidence>
<dbReference type="GO" id="GO:0110142">
    <property type="term" value="C:ubiquinone biosynthesis complex"/>
    <property type="evidence" value="ECO:0007669"/>
    <property type="project" value="UniProtKB-ARBA"/>
</dbReference>
<dbReference type="GO" id="GO:0008682">
    <property type="term" value="F:3-demethoxyubiquinol 3-hydroxylase activity"/>
    <property type="evidence" value="ECO:0007669"/>
    <property type="project" value="TreeGrafter"/>
</dbReference>
<sequence length="427" mass="46907">MTSVAAFLIVTGFSGTLLQVNINPKTYGQLSVGKDDSMQEDQFDVVITGGGMVGAALACGLARHHFRVAVIEHQAAPEFTPQSQPDVRISAIGASSVALLKELAVWERVQAMRCAPYRQLETWEWENAHAVFDAASLGLPELGYMVENSVLQRALWEQMQAQGVTLLCPATLAVAESQPDGWSLTLDDGRKIHTRLLTGADGANSQVRRLAGIGVSGWEYAQSCMLISVECEQSPGDSTWQQFTPQGPRAFLPLFGNYASLVWYDSAARIRQLSKLSMAQLEQEIAAHFPARCGKVRALTAGSFPLIRRHASRYVRPGLALVGDAAHTINPLAGQGVNLGYRDVDVLIDVLAEARREGHDWWQLATLNKYQHKRYRDNLLMQNGMDLFYLAFSNRNAPLTVIRNLGLMAAQRGGWLKKKALSYALGL</sequence>
<evidence type="ECO:0000256" key="3">
    <source>
        <dbReference type="ARBA" id="ARBA00004749"/>
    </source>
</evidence>
<dbReference type="GO" id="GO:0005737">
    <property type="term" value="C:cytoplasm"/>
    <property type="evidence" value="ECO:0007669"/>
    <property type="project" value="UniProtKB-SubCell"/>
</dbReference>
<proteinExistence type="inferred from homology"/>
<dbReference type="Proteomes" id="UP000248758">
    <property type="component" value="Chromosome 1"/>
</dbReference>
<dbReference type="AlphaFoldDB" id="A0A2X5P6N7"/>
<reference evidence="13 14" key="1">
    <citation type="submission" date="2018-06" db="EMBL/GenBank/DDBJ databases">
        <authorList>
            <consortium name="Pathogen Informatics"/>
            <person name="Doyle S."/>
        </authorList>
    </citation>
    <scope>NUCLEOTIDE SEQUENCE [LARGE SCALE GENOMIC DNA]</scope>
    <source>
        <strain evidence="13 14">NCTC11468</strain>
    </source>
</reference>
<evidence type="ECO:0000256" key="5">
    <source>
        <dbReference type="ARBA" id="ARBA00022490"/>
    </source>
</evidence>
<keyword evidence="8" id="KW-0274">FAD</keyword>
<evidence type="ECO:0000256" key="10">
    <source>
        <dbReference type="ARBA" id="ARBA00023033"/>
    </source>
</evidence>
<dbReference type="Pfam" id="PF01494">
    <property type="entry name" value="FAD_binding_3"/>
    <property type="match status" value="1"/>
</dbReference>
<comment type="cofactor">
    <cofactor evidence="1">
        <name>FAD</name>
        <dbReference type="ChEBI" id="CHEBI:57692"/>
    </cofactor>
</comment>
<name>A0A2X5P6N7_9GAMM</name>
<dbReference type="KEGG" id="tpty:NCTC11468_01171"/>
<dbReference type="NCBIfam" id="NF005951">
    <property type="entry name" value="PRK08020.1"/>
    <property type="match status" value="1"/>
</dbReference>
<dbReference type="UniPathway" id="UPA00232"/>
<dbReference type="PRINTS" id="PR00420">
    <property type="entry name" value="RNGMNOXGNASE"/>
</dbReference>
<protein>
    <submittedName>
        <fullName evidence="13">2-octaprenyl-3-methyl-6-methoxy-1,4-benzoquinol hydroxylase</fullName>
        <ecNumber evidence="13">1.14.13.-</ecNumber>
    </submittedName>
</protein>
<evidence type="ECO:0000313" key="14">
    <source>
        <dbReference type="Proteomes" id="UP000248758"/>
    </source>
</evidence>
<dbReference type="InterPro" id="IPR002938">
    <property type="entry name" value="FAD-bd"/>
</dbReference>
<evidence type="ECO:0000256" key="7">
    <source>
        <dbReference type="ARBA" id="ARBA00022688"/>
    </source>
</evidence>
<dbReference type="InterPro" id="IPR010971">
    <property type="entry name" value="UbiH/COQ6"/>
</dbReference>
<evidence type="ECO:0000256" key="6">
    <source>
        <dbReference type="ARBA" id="ARBA00022630"/>
    </source>
</evidence>
<evidence type="ECO:0000259" key="12">
    <source>
        <dbReference type="Pfam" id="PF01494"/>
    </source>
</evidence>
<accession>A0A2X5P6N7</accession>
<dbReference type="SUPFAM" id="SSF51905">
    <property type="entry name" value="FAD/NAD(P)-binding domain"/>
    <property type="match status" value="1"/>
</dbReference>
<evidence type="ECO:0000256" key="8">
    <source>
        <dbReference type="ARBA" id="ARBA00022827"/>
    </source>
</evidence>
<dbReference type="EC" id="1.14.13.-" evidence="13"/>
<evidence type="ECO:0000256" key="2">
    <source>
        <dbReference type="ARBA" id="ARBA00004496"/>
    </source>
</evidence>
<dbReference type="NCBIfam" id="TIGR01988">
    <property type="entry name" value="Ubi-OHases"/>
    <property type="match status" value="1"/>
</dbReference>
<dbReference type="GO" id="GO:0006744">
    <property type="term" value="P:ubiquinone biosynthetic process"/>
    <property type="evidence" value="ECO:0007669"/>
    <property type="project" value="UniProtKB-UniPathway"/>
</dbReference>
<gene>
    <name evidence="13" type="primary">ubiF_2</name>
    <name evidence="13" type="ORF">NCTC11468_01171</name>
</gene>
<dbReference type="FunFam" id="3.50.50.60:FF:000021">
    <property type="entry name" value="Ubiquinone biosynthesis monooxygenase COQ6"/>
    <property type="match status" value="1"/>
</dbReference>
<organism evidence="13 14">
    <name type="scientific">Tatumella ptyseos</name>
    <dbReference type="NCBI Taxonomy" id="82987"/>
    <lineage>
        <taxon>Bacteria</taxon>
        <taxon>Pseudomonadati</taxon>
        <taxon>Pseudomonadota</taxon>
        <taxon>Gammaproteobacteria</taxon>
        <taxon>Enterobacterales</taxon>
        <taxon>Erwiniaceae</taxon>
        <taxon>Tatumella</taxon>
    </lineage>
</organism>
<feature type="domain" description="FAD-binding" evidence="12">
    <location>
        <begin position="43"/>
        <end position="374"/>
    </location>
</feature>
<dbReference type="PANTHER" id="PTHR43876:SF10">
    <property type="entry name" value="3-DEMETHOXYUBIQUINOL 3-HYDROXYLASE"/>
    <property type="match status" value="1"/>
</dbReference>
<dbReference type="EMBL" id="LS483499">
    <property type="protein sequence ID" value="SQK73963.1"/>
    <property type="molecule type" value="Genomic_DNA"/>
</dbReference>
<dbReference type="InterPro" id="IPR036188">
    <property type="entry name" value="FAD/NAD-bd_sf"/>
</dbReference>
<comment type="subcellular location">
    <subcellularLocation>
        <location evidence="2">Cytoplasm</location>
    </subcellularLocation>
</comment>
<comment type="similarity">
    <text evidence="4">Belongs to the UbiH/COQ6 family.</text>
</comment>
<dbReference type="Gene3D" id="3.50.50.60">
    <property type="entry name" value="FAD/NAD(P)-binding domain"/>
    <property type="match status" value="2"/>
</dbReference>
<dbReference type="FunFam" id="3.50.50.60:FF:000048">
    <property type="entry name" value="2-octaprenyl-3-methyl-6-methoxy-1,4-benzoquinol hydroxylase"/>
    <property type="match status" value="1"/>
</dbReference>